<dbReference type="NCBIfam" id="TIGR01641">
    <property type="entry name" value="phageSPP1_gp7"/>
    <property type="match status" value="1"/>
</dbReference>
<evidence type="ECO:0000259" key="2">
    <source>
        <dbReference type="Pfam" id="PF04233"/>
    </source>
</evidence>
<accession>A0A160PIU5</accession>
<dbReference type="InterPro" id="IPR006528">
    <property type="entry name" value="Phage_head_morphogenesis_dom"/>
</dbReference>
<proteinExistence type="predicted"/>
<dbReference type="EMBL" id="AP014809">
    <property type="protein sequence ID" value="BAU93399.1"/>
    <property type="molecule type" value="Genomic_DNA"/>
</dbReference>
<dbReference type="Pfam" id="PF04233">
    <property type="entry name" value="Phage_Mu_F"/>
    <property type="match status" value="1"/>
</dbReference>
<name>A0A160PIU5_9HYPH</name>
<feature type="domain" description="Phage head morphogenesis" evidence="2">
    <location>
        <begin position="162"/>
        <end position="270"/>
    </location>
</feature>
<sequence length="279" mass="30842">MAQSPYRLDPRACPSCLRPRPPLLDGQRSGVQHRDRGPSPRSAFIRATKIVQIYETRLRSIAKHIGDILGAHDVASLIGSSAASAALRRYADTVAPWAEAVAERMVRETAARDERSWFKVASRMGRELKREIQAAPTGQVMRSLQTEQVILIRSIPLDAAERVQTLAREGLSQGMRAETLAKAIMEGEGVSRSKATLIARTECGRAATTLTRARAEHVGSTHFRWITVGDSDVRASHKKLNGKVFRWDDPPVCDEPDLKALPGAIFNCRCYPEPILDDL</sequence>
<feature type="region of interest" description="Disordered" evidence="1">
    <location>
        <begin position="17"/>
        <end position="41"/>
    </location>
</feature>
<evidence type="ECO:0000256" key="1">
    <source>
        <dbReference type="SAM" id="MobiDB-lite"/>
    </source>
</evidence>
<dbReference type="Proteomes" id="UP000218288">
    <property type="component" value="Chromosome"/>
</dbReference>
<protein>
    <submittedName>
        <fullName evidence="3">Putative bacteriophage protein</fullName>
    </submittedName>
</protein>
<evidence type="ECO:0000313" key="4">
    <source>
        <dbReference type="Proteomes" id="UP000218288"/>
    </source>
</evidence>
<dbReference type="OrthoDB" id="952090at2"/>
<evidence type="ECO:0000313" key="3">
    <source>
        <dbReference type="EMBL" id="BAU93399.1"/>
    </source>
</evidence>
<dbReference type="AlphaFoldDB" id="A0A160PIU5"/>
<gene>
    <name evidence="3" type="ORF">MPPM_4794</name>
</gene>
<reference evidence="3 4" key="1">
    <citation type="journal article" date="2016" name="Genome Announc.">
        <title>Complete Genome Sequence of Methylobacterium populi P-1M, Isolated from Pink-Pigmented Household Biofilm.</title>
        <authorList>
            <person name="Morohoshi T."/>
            <person name="Ikeda T."/>
        </authorList>
    </citation>
    <scope>NUCLEOTIDE SEQUENCE [LARGE SCALE GENOMIC DNA]</scope>
    <source>
        <strain evidence="3 4">P-1M</strain>
    </source>
</reference>
<dbReference type="RefSeq" id="WP_096487139.1">
    <property type="nucleotide sequence ID" value="NZ_AP014809.1"/>
</dbReference>
<organism evidence="3 4">
    <name type="scientific">Methylorubrum populi</name>
    <dbReference type="NCBI Taxonomy" id="223967"/>
    <lineage>
        <taxon>Bacteria</taxon>
        <taxon>Pseudomonadati</taxon>
        <taxon>Pseudomonadota</taxon>
        <taxon>Alphaproteobacteria</taxon>
        <taxon>Hyphomicrobiales</taxon>
        <taxon>Methylobacteriaceae</taxon>
        <taxon>Methylorubrum</taxon>
    </lineage>
</organism>